<evidence type="ECO:0000313" key="3">
    <source>
        <dbReference type="EMBL" id="NYE39039.1"/>
    </source>
</evidence>
<organism evidence="2 4">
    <name type="scientific">Streptomyces fulvorobeus</name>
    <dbReference type="NCBI Taxonomy" id="284028"/>
    <lineage>
        <taxon>Bacteria</taxon>
        <taxon>Bacillati</taxon>
        <taxon>Actinomycetota</taxon>
        <taxon>Actinomycetes</taxon>
        <taxon>Kitasatosporales</taxon>
        <taxon>Streptomycetaceae</taxon>
        <taxon>Streptomyces</taxon>
    </lineage>
</organism>
<comment type="caution">
    <text evidence="2">The sequence shown here is derived from an EMBL/GenBank/DDBJ whole genome shotgun (WGS) entry which is preliminary data.</text>
</comment>
<feature type="compositionally biased region" description="Polar residues" evidence="1">
    <location>
        <begin position="1"/>
        <end position="13"/>
    </location>
</feature>
<dbReference type="EMBL" id="BLWC01000001">
    <property type="protein sequence ID" value="GFM95231.1"/>
    <property type="molecule type" value="Genomic_DNA"/>
</dbReference>
<feature type="region of interest" description="Disordered" evidence="1">
    <location>
        <begin position="1"/>
        <end position="23"/>
    </location>
</feature>
<name>A0A7J0BYC7_9ACTN</name>
<dbReference type="AlphaFoldDB" id="A0A7J0BYC7"/>
<reference evidence="2 4" key="1">
    <citation type="submission" date="2020-05" db="EMBL/GenBank/DDBJ databases">
        <title>Whole genome shotgun sequence of Streptomyces fulvorobeus NBRC 15897.</title>
        <authorList>
            <person name="Komaki H."/>
            <person name="Tamura T."/>
        </authorList>
    </citation>
    <scope>NUCLEOTIDE SEQUENCE [LARGE SCALE GENOMIC DNA]</scope>
    <source>
        <strain evidence="2 4">NBRC 15897</strain>
    </source>
</reference>
<evidence type="ECO:0000313" key="5">
    <source>
        <dbReference type="Proteomes" id="UP000530403"/>
    </source>
</evidence>
<dbReference type="Proteomes" id="UP000498980">
    <property type="component" value="Unassembled WGS sequence"/>
</dbReference>
<feature type="region of interest" description="Disordered" evidence="1">
    <location>
        <begin position="36"/>
        <end position="59"/>
    </location>
</feature>
<gene>
    <name evidence="3" type="ORF">HEB29_000050</name>
    <name evidence="2" type="ORF">Sfulv_00420</name>
</gene>
<evidence type="ECO:0000313" key="2">
    <source>
        <dbReference type="EMBL" id="GFM95231.1"/>
    </source>
</evidence>
<protein>
    <submittedName>
        <fullName evidence="2">Uncharacterized protein</fullName>
    </submittedName>
</protein>
<keyword evidence="4" id="KW-1185">Reference proteome</keyword>
<accession>A0A7J0BYC7</accession>
<evidence type="ECO:0000256" key="1">
    <source>
        <dbReference type="SAM" id="MobiDB-lite"/>
    </source>
</evidence>
<dbReference type="EMBL" id="JACCCF010000001">
    <property type="protein sequence ID" value="NYE39039.1"/>
    <property type="molecule type" value="Genomic_DNA"/>
</dbReference>
<proteinExistence type="predicted"/>
<reference evidence="3 5" key="2">
    <citation type="submission" date="2020-07" db="EMBL/GenBank/DDBJ databases">
        <title>Sequencing the genomes of 1000 actinobacteria strains.</title>
        <authorList>
            <person name="Klenk H.-P."/>
        </authorList>
    </citation>
    <scope>NUCLEOTIDE SEQUENCE [LARGE SCALE GENOMIC DNA]</scope>
    <source>
        <strain evidence="3 5">DSM 41455</strain>
    </source>
</reference>
<sequence>MTGRLTTALTLSVSGPGGDAEPGRELRERVMAAQVHQADQSTLVRRQPAAAGGGGHPRG</sequence>
<dbReference type="Proteomes" id="UP000530403">
    <property type="component" value="Unassembled WGS sequence"/>
</dbReference>
<evidence type="ECO:0000313" key="4">
    <source>
        <dbReference type="Proteomes" id="UP000498980"/>
    </source>
</evidence>